<dbReference type="PANTHER" id="PTHR35043:SF7">
    <property type="entry name" value="TRANSCRIPTION FACTOR DOMAIN-CONTAINING PROTEIN"/>
    <property type="match status" value="1"/>
</dbReference>
<name>A0A9P4KDU1_9PLEO</name>
<accession>A0A9P4KDU1</accession>
<dbReference type="EMBL" id="ML986591">
    <property type="protein sequence ID" value="KAF2267382.1"/>
    <property type="molecule type" value="Genomic_DNA"/>
</dbReference>
<sequence length="155" mass="17748">MMGECWNAIVENGKIFWKIRLLTVPRFVFLVVGGIHLIAWNFSFPTDFEANAWRVCSLVLTTSVPLTWVIGHGLAWIGKRNANNIREEIEDRLDAKSSKRLSYVGMLIIGVQVLGFGLYAIARLYLLFEVFLALRSVPEVIYDTPEWTNFLPHFS</sequence>
<feature type="transmembrane region" description="Helical" evidence="1">
    <location>
        <begin position="21"/>
        <end position="40"/>
    </location>
</feature>
<evidence type="ECO:0000256" key="1">
    <source>
        <dbReference type="SAM" id="Phobius"/>
    </source>
</evidence>
<keyword evidence="1" id="KW-1133">Transmembrane helix</keyword>
<feature type="transmembrane region" description="Helical" evidence="1">
    <location>
        <begin position="52"/>
        <end position="77"/>
    </location>
</feature>
<proteinExistence type="predicted"/>
<protein>
    <submittedName>
        <fullName evidence="2">Uncharacterized protein</fullName>
    </submittedName>
</protein>
<dbReference type="PANTHER" id="PTHR35043">
    <property type="entry name" value="TRANSCRIPTION FACTOR DOMAIN-CONTAINING PROTEIN"/>
    <property type="match status" value="1"/>
</dbReference>
<gene>
    <name evidence="2" type="ORF">CC78DRAFT_76163</name>
</gene>
<keyword evidence="3" id="KW-1185">Reference proteome</keyword>
<organism evidence="2 3">
    <name type="scientific">Lojkania enalia</name>
    <dbReference type="NCBI Taxonomy" id="147567"/>
    <lineage>
        <taxon>Eukaryota</taxon>
        <taxon>Fungi</taxon>
        <taxon>Dikarya</taxon>
        <taxon>Ascomycota</taxon>
        <taxon>Pezizomycotina</taxon>
        <taxon>Dothideomycetes</taxon>
        <taxon>Pleosporomycetidae</taxon>
        <taxon>Pleosporales</taxon>
        <taxon>Pleosporales incertae sedis</taxon>
        <taxon>Lojkania</taxon>
    </lineage>
</organism>
<reference evidence="3" key="1">
    <citation type="journal article" date="2020" name="Stud. Mycol.">
        <title>101 Dothideomycetes genomes: A test case for predicting lifestyles and emergence of pathogens.</title>
        <authorList>
            <person name="Haridas S."/>
            <person name="Albert R."/>
            <person name="Binder M."/>
            <person name="Bloem J."/>
            <person name="LaButti K."/>
            <person name="Salamov A."/>
            <person name="Andreopoulos B."/>
            <person name="Baker S."/>
            <person name="Barry K."/>
            <person name="Bills G."/>
            <person name="Bluhm B."/>
            <person name="Cannon C."/>
            <person name="Castanera R."/>
            <person name="Culley D."/>
            <person name="Daum C."/>
            <person name="Ezra D."/>
            <person name="Gonzalez J."/>
            <person name="Henrissat B."/>
            <person name="Kuo A."/>
            <person name="Liang C."/>
            <person name="Lipzen A."/>
            <person name="Lutzoni F."/>
            <person name="Magnuson J."/>
            <person name="Mondo S."/>
            <person name="Nolan M."/>
            <person name="Ohm R."/>
            <person name="Pangilinan J."/>
            <person name="Park H.-J."/>
            <person name="Ramirez L."/>
            <person name="Alfaro M."/>
            <person name="Sun H."/>
            <person name="Tritt A."/>
            <person name="Yoshinaga Y."/>
            <person name="Zwiers L.-H."/>
            <person name="Turgeon B."/>
            <person name="Goodwin S."/>
            <person name="Spatafora J."/>
            <person name="Crous P."/>
            <person name="Grigoriev I."/>
        </authorList>
    </citation>
    <scope>NUCLEOTIDE SEQUENCE [LARGE SCALE GENOMIC DNA]</scope>
    <source>
        <strain evidence="3">CBS 304.66</strain>
    </source>
</reference>
<dbReference type="AlphaFoldDB" id="A0A9P4KDU1"/>
<keyword evidence="1" id="KW-0472">Membrane</keyword>
<evidence type="ECO:0000313" key="3">
    <source>
        <dbReference type="Proteomes" id="UP000800093"/>
    </source>
</evidence>
<evidence type="ECO:0000313" key="2">
    <source>
        <dbReference type="EMBL" id="KAF2267382.1"/>
    </source>
</evidence>
<keyword evidence="1" id="KW-0812">Transmembrane</keyword>
<dbReference type="OrthoDB" id="9451547at2759"/>
<dbReference type="Proteomes" id="UP000800093">
    <property type="component" value="Unassembled WGS sequence"/>
</dbReference>
<comment type="caution">
    <text evidence="2">The sequence shown here is derived from an EMBL/GenBank/DDBJ whole genome shotgun (WGS) entry which is preliminary data.</text>
</comment>
<feature type="transmembrane region" description="Helical" evidence="1">
    <location>
        <begin position="101"/>
        <end position="122"/>
    </location>
</feature>